<dbReference type="EMBL" id="JASMWN010000001">
    <property type="protein sequence ID" value="MDU9002650.1"/>
    <property type="molecule type" value="Genomic_DNA"/>
</dbReference>
<dbReference type="Pfam" id="PF04828">
    <property type="entry name" value="GFA"/>
    <property type="match status" value="1"/>
</dbReference>
<evidence type="ECO:0000313" key="7">
    <source>
        <dbReference type="Proteomes" id="UP001255416"/>
    </source>
</evidence>
<feature type="domain" description="CENP-V/GFA" evidence="5">
    <location>
        <begin position="4"/>
        <end position="131"/>
    </location>
</feature>
<evidence type="ECO:0000256" key="2">
    <source>
        <dbReference type="ARBA" id="ARBA00022723"/>
    </source>
</evidence>
<sequence>MSEVTGTCLCGACRLTAVLKETTAGICHCRMCRKWSGGMMVSVECTRLDFAADAPIGIYRASEWGERVFCKQCGSSLAWRMQDGSHQVVSVQAFDDPGAFPVVAEIFYDEKPNSYALAGETMKLTGAQVFEMFAPKPEGGA</sequence>
<comment type="similarity">
    <text evidence="1">Belongs to the Gfa family.</text>
</comment>
<evidence type="ECO:0000259" key="5">
    <source>
        <dbReference type="PROSITE" id="PS51891"/>
    </source>
</evidence>
<keyword evidence="3" id="KW-0862">Zinc</keyword>
<dbReference type="InterPro" id="IPR011057">
    <property type="entry name" value="Mss4-like_sf"/>
</dbReference>
<dbReference type="PROSITE" id="PS51891">
    <property type="entry name" value="CENP_V_GFA"/>
    <property type="match status" value="1"/>
</dbReference>
<accession>A0ABU3V9E1</accession>
<reference evidence="7" key="1">
    <citation type="submission" date="2023-05" db="EMBL/GenBank/DDBJ databases">
        <title>Sedimentitalea sp. nov. JM2-8.</title>
        <authorList>
            <person name="Huang J."/>
        </authorList>
    </citation>
    <scope>NUCLEOTIDE SEQUENCE [LARGE SCALE GENOMIC DNA]</scope>
    <source>
        <strain evidence="7">KHS03</strain>
    </source>
</reference>
<dbReference type="PANTHER" id="PTHR33337">
    <property type="entry name" value="GFA DOMAIN-CONTAINING PROTEIN"/>
    <property type="match status" value="1"/>
</dbReference>
<dbReference type="Gene3D" id="3.90.1590.10">
    <property type="entry name" value="glutathione-dependent formaldehyde- activating enzyme (gfa)"/>
    <property type="match status" value="1"/>
</dbReference>
<keyword evidence="4" id="KW-0456">Lyase</keyword>
<evidence type="ECO:0000256" key="3">
    <source>
        <dbReference type="ARBA" id="ARBA00022833"/>
    </source>
</evidence>
<evidence type="ECO:0000256" key="1">
    <source>
        <dbReference type="ARBA" id="ARBA00005495"/>
    </source>
</evidence>
<dbReference type="InterPro" id="IPR006913">
    <property type="entry name" value="CENP-V/GFA"/>
</dbReference>
<dbReference type="RefSeq" id="WP_316772750.1">
    <property type="nucleotide sequence ID" value="NZ_JASMWN010000001.1"/>
</dbReference>
<dbReference type="PANTHER" id="PTHR33337:SF40">
    <property type="entry name" value="CENP-V_GFA DOMAIN-CONTAINING PROTEIN-RELATED"/>
    <property type="match status" value="1"/>
</dbReference>
<evidence type="ECO:0000256" key="4">
    <source>
        <dbReference type="ARBA" id="ARBA00023239"/>
    </source>
</evidence>
<name>A0ABU3V9E1_9RHOB</name>
<proteinExistence type="inferred from homology"/>
<evidence type="ECO:0000313" key="6">
    <source>
        <dbReference type="EMBL" id="MDU9002650.1"/>
    </source>
</evidence>
<gene>
    <name evidence="6" type="ORF">QO231_02145</name>
</gene>
<dbReference type="Proteomes" id="UP001255416">
    <property type="component" value="Unassembled WGS sequence"/>
</dbReference>
<keyword evidence="2" id="KW-0479">Metal-binding</keyword>
<comment type="caution">
    <text evidence="6">The sequence shown here is derived from an EMBL/GenBank/DDBJ whole genome shotgun (WGS) entry which is preliminary data.</text>
</comment>
<keyword evidence="7" id="KW-1185">Reference proteome</keyword>
<dbReference type="SUPFAM" id="SSF51316">
    <property type="entry name" value="Mss4-like"/>
    <property type="match status" value="1"/>
</dbReference>
<organism evidence="6 7">
    <name type="scientific">Sedimentitalea todarodis</name>
    <dbReference type="NCBI Taxonomy" id="1631240"/>
    <lineage>
        <taxon>Bacteria</taxon>
        <taxon>Pseudomonadati</taxon>
        <taxon>Pseudomonadota</taxon>
        <taxon>Alphaproteobacteria</taxon>
        <taxon>Rhodobacterales</taxon>
        <taxon>Paracoccaceae</taxon>
        <taxon>Sedimentitalea</taxon>
    </lineage>
</organism>
<protein>
    <submittedName>
        <fullName evidence="6">GFA family protein</fullName>
    </submittedName>
</protein>